<dbReference type="EMBL" id="BGPR01003011">
    <property type="protein sequence ID" value="GBM82448.1"/>
    <property type="molecule type" value="Genomic_DNA"/>
</dbReference>
<dbReference type="AlphaFoldDB" id="A0A4Y2IX14"/>
<proteinExistence type="predicted"/>
<reference evidence="1 2" key="1">
    <citation type="journal article" date="2019" name="Sci. Rep.">
        <title>Orb-weaving spider Araneus ventricosus genome elucidates the spidroin gene catalogue.</title>
        <authorList>
            <person name="Kono N."/>
            <person name="Nakamura H."/>
            <person name="Ohtoshi R."/>
            <person name="Moran D.A.P."/>
            <person name="Shinohara A."/>
            <person name="Yoshida Y."/>
            <person name="Fujiwara M."/>
            <person name="Mori M."/>
            <person name="Tomita M."/>
            <person name="Arakawa K."/>
        </authorList>
    </citation>
    <scope>NUCLEOTIDE SEQUENCE [LARGE SCALE GENOMIC DNA]</scope>
</reference>
<keyword evidence="2" id="KW-1185">Reference proteome</keyword>
<evidence type="ECO:0000313" key="2">
    <source>
        <dbReference type="Proteomes" id="UP000499080"/>
    </source>
</evidence>
<sequence>MTPEPAPPSPNSHTEITGEHLILAGFSVPQARIPGGASVEYFHPEAEALLRGHCGLNPLPRAGVPNLFSLEYPLITIFIFAYPLLSYSPSPTICLCKEAFTNIVKGLVDARGRTRRFVVARILTSRTVPTTRTQFTTVSKNSTVSVRRLTSF</sequence>
<protein>
    <submittedName>
        <fullName evidence="1">Uncharacterized protein</fullName>
    </submittedName>
</protein>
<organism evidence="1 2">
    <name type="scientific">Araneus ventricosus</name>
    <name type="common">Orbweaver spider</name>
    <name type="synonym">Epeira ventricosa</name>
    <dbReference type="NCBI Taxonomy" id="182803"/>
    <lineage>
        <taxon>Eukaryota</taxon>
        <taxon>Metazoa</taxon>
        <taxon>Ecdysozoa</taxon>
        <taxon>Arthropoda</taxon>
        <taxon>Chelicerata</taxon>
        <taxon>Arachnida</taxon>
        <taxon>Araneae</taxon>
        <taxon>Araneomorphae</taxon>
        <taxon>Entelegynae</taxon>
        <taxon>Araneoidea</taxon>
        <taxon>Araneidae</taxon>
        <taxon>Araneus</taxon>
    </lineage>
</organism>
<accession>A0A4Y2IX14</accession>
<gene>
    <name evidence="1" type="ORF">AVEN_229087_1</name>
</gene>
<comment type="caution">
    <text evidence="1">The sequence shown here is derived from an EMBL/GenBank/DDBJ whole genome shotgun (WGS) entry which is preliminary data.</text>
</comment>
<name>A0A4Y2IX14_ARAVE</name>
<dbReference type="Proteomes" id="UP000499080">
    <property type="component" value="Unassembled WGS sequence"/>
</dbReference>
<evidence type="ECO:0000313" key="1">
    <source>
        <dbReference type="EMBL" id="GBM82448.1"/>
    </source>
</evidence>